<sequence>MTARSAIAGYLRARREATGLTRAELAKRAGVSEALIQKIEQGTRAPTSTALGVLFDALEVPVQFREHAANILQSELTKLGSDWGAPEPAEMDFLDGLPHPACYQAMPGMDVVAANEAYLRAFPGLEPGGNIIVWMLTNPVAREVIDDWEREAHLQVHAFRHMAPGLVPGERIAEVSALCATSPDWDRLWHTDIPPEDVPRKPMRVRDPDTGEWVTMHIQVFRFEMPRRPWWMYSLVPMR</sequence>
<dbReference type="InterPro" id="IPR001387">
    <property type="entry name" value="Cro/C1-type_HTH"/>
</dbReference>
<dbReference type="SMART" id="SM00530">
    <property type="entry name" value="HTH_XRE"/>
    <property type="match status" value="1"/>
</dbReference>
<dbReference type="Gene3D" id="3.30.450.180">
    <property type="match status" value="1"/>
</dbReference>
<dbReference type="AlphaFoldDB" id="A0A7D6ZTZ1"/>
<accession>A0A7D6ZTZ1</accession>
<keyword evidence="3" id="KW-1185">Reference proteome</keyword>
<dbReference type="Pfam" id="PF13560">
    <property type="entry name" value="HTH_31"/>
    <property type="match status" value="1"/>
</dbReference>
<dbReference type="EMBL" id="CP059399">
    <property type="protein sequence ID" value="QLY33825.1"/>
    <property type="molecule type" value="Genomic_DNA"/>
</dbReference>
<feature type="domain" description="HTH cro/C1-type" evidence="1">
    <location>
        <begin position="11"/>
        <end position="65"/>
    </location>
</feature>
<evidence type="ECO:0000313" key="2">
    <source>
        <dbReference type="EMBL" id="QLY33825.1"/>
    </source>
</evidence>
<protein>
    <submittedName>
        <fullName evidence="2">Helix-turn-helix domain-containing protein</fullName>
    </submittedName>
</protein>
<reference evidence="2 3" key="1">
    <citation type="submission" date="2020-07" db="EMBL/GenBank/DDBJ databases">
        <authorList>
            <person name="Zhuang K."/>
            <person name="Ran Y."/>
        </authorList>
    </citation>
    <scope>NUCLEOTIDE SEQUENCE [LARGE SCALE GENOMIC DNA]</scope>
    <source>
        <strain evidence="2 3">WCH-YHL-001</strain>
    </source>
</reference>
<organism evidence="2 3">
    <name type="scientific">Nocardia huaxiensis</name>
    <dbReference type="NCBI Taxonomy" id="2755382"/>
    <lineage>
        <taxon>Bacteria</taxon>
        <taxon>Bacillati</taxon>
        <taxon>Actinomycetota</taxon>
        <taxon>Actinomycetes</taxon>
        <taxon>Mycobacteriales</taxon>
        <taxon>Nocardiaceae</taxon>
        <taxon>Nocardia</taxon>
    </lineage>
</organism>
<dbReference type="Proteomes" id="UP000515512">
    <property type="component" value="Chromosome"/>
</dbReference>
<dbReference type="InterPro" id="IPR041413">
    <property type="entry name" value="MLTR_LBD"/>
</dbReference>
<dbReference type="RefSeq" id="WP_181584988.1">
    <property type="nucleotide sequence ID" value="NZ_CP059399.1"/>
</dbReference>
<evidence type="ECO:0000313" key="3">
    <source>
        <dbReference type="Proteomes" id="UP000515512"/>
    </source>
</evidence>
<dbReference type="CDD" id="cd00093">
    <property type="entry name" value="HTH_XRE"/>
    <property type="match status" value="1"/>
</dbReference>
<dbReference type="InterPro" id="IPR010982">
    <property type="entry name" value="Lambda_DNA-bd_dom_sf"/>
</dbReference>
<proteinExistence type="predicted"/>
<dbReference type="PROSITE" id="PS50943">
    <property type="entry name" value="HTH_CROC1"/>
    <property type="match status" value="1"/>
</dbReference>
<dbReference type="SUPFAM" id="SSF47413">
    <property type="entry name" value="lambda repressor-like DNA-binding domains"/>
    <property type="match status" value="1"/>
</dbReference>
<gene>
    <name evidence="2" type="ORF">H0264_17705</name>
</gene>
<dbReference type="PANTHER" id="PTHR35010">
    <property type="entry name" value="BLL4672 PROTEIN-RELATED"/>
    <property type="match status" value="1"/>
</dbReference>
<name>A0A7D6ZTZ1_9NOCA</name>
<dbReference type="Gene3D" id="1.10.260.40">
    <property type="entry name" value="lambda repressor-like DNA-binding domains"/>
    <property type="match status" value="1"/>
</dbReference>
<evidence type="ECO:0000259" key="1">
    <source>
        <dbReference type="PROSITE" id="PS50943"/>
    </source>
</evidence>
<dbReference type="GO" id="GO:0003677">
    <property type="term" value="F:DNA binding"/>
    <property type="evidence" value="ECO:0007669"/>
    <property type="project" value="InterPro"/>
</dbReference>
<dbReference type="Pfam" id="PF17765">
    <property type="entry name" value="MLTR_LBD"/>
    <property type="match status" value="1"/>
</dbReference>
<dbReference type="KEGG" id="nhu:H0264_17705"/>